<dbReference type="EC" id="2.7.7.65" evidence="1"/>
<keyword evidence="2" id="KW-0600">Photoreceptor protein</keyword>
<dbReference type="Gene3D" id="3.30.450.40">
    <property type="match status" value="1"/>
</dbReference>
<dbReference type="Pfam" id="PF00990">
    <property type="entry name" value="GGDEF"/>
    <property type="match status" value="1"/>
</dbReference>
<accession>A0ABT0T4R5</accession>
<dbReference type="Pfam" id="PF08446">
    <property type="entry name" value="PAS_2"/>
    <property type="match status" value="1"/>
</dbReference>
<dbReference type="PROSITE" id="PS50046">
    <property type="entry name" value="PHYTOCHROME_2"/>
    <property type="match status" value="1"/>
</dbReference>
<evidence type="ECO:0000313" key="10">
    <source>
        <dbReference type="Proteomes" id="UP001165369"/>
    </source>
</evidence>
<evidence type="ECO:0000256" key="4">
    <source>
        <dbReference type="ARBA" id="ARBA00022991"/>
    </source>
</evidence>
<keyword evidence="5" id="KW-0675">Receptor</keyword>
<dbReference type="InterPro" id="IPR003018">
    <property type="entry name" value="GAF"/>
</dbReference>
<dbReference type="SMART" id="SM00267">
    <property type="entry name" value="GGDEF"/>
    <property type="match status" value="1"/>
</dbReference>
<dbReference type="Gene3D" id="3.30.70.270">
    <property type="match status" value="1"/>
</dbReference>
<dbReference type="GO" id="GO:0052621">
    <property type="term" value="F:diguanylate cyclase activity"/>
    <property type="evidence" value="ECO:0007669"/>
    <property type="project" value="UniProtKB-EC"/>
</dbReference>
<evidence type="ECO:0000256" key="1">
    <source>
        <dbReference type="ARBA" id="ARBA00012528"/>
    </source>
</evidence>
<dbReference type="InterPro" id="IPR050469">
    <property type="entry name" value="Diguanylate_Cyclase"/>
</dbReference>
<dbReference type="InterPro" id="IPR000160">
    <property type="entry name" value="GGDEF_dom"/>
</dbReference>
<evidence type="ECO:0000256" key="3">
    <source>
        <dbReference type="ARBA" id="ARBA00022606"/>
    </source>
</evidence>
<dbReference type="PANTHER" id="PTHR45138:SF9">
    <property type="entry name" value="DIGUANYLATE CYCLASE DGCM-RELATED"/>
    <property type="match status" value="1"/>
</dbReference>
<dbReference type="PROSITE" id="PS50887">
    <property type="entry name" value="GGDEF"/>
    <property type="match status" value="1"/>
</dbReference>
<keyword evidence="9" id="KW-0808">Transferase</keyword>
<dbReference type="EMBL" id="JAMJPK010000007">
    <property type="protein sequence ID" value="MCL7941807.1"/>
    <property type="molecule type" value="Genomic_DNA"/>
</dbReference>
<dbReference type="RefSeq" id="WP_250063036.1">
    <property type="nucleotide sequence ID" value="NZ_JAMJPK010000007.1"/>
</dbReference>
<evidence type="ECO:0000256" key="5">
    <source>
        <dbReference type="ARBA" id="ARBA00023170"/>
    </source>
</evidence>
<feature type="domain" description="GGDEF" evidence="8">
    <location>
        <begin position="559"/>
        <end position="688"/>
    </location>
</feature>
<dbReference type="InterPro" id="IPR035965">
    <property type="entry name" value="PAS-like_dom_sf"/>
</dbReference>
<dbReference type="Proteomes" id="UP001165369">
    <property type="component" value="Unassembled WGS sequence"/>
</dbReference>
<feature type="domain" description="Phytochrome chromophore attachment site" evidence="7">
    <location>
        <begin position="150"/>
        <end position="288"/>
    </location>
</feature>
<dbReference type="Pfam" id="PF01590">
    <property type="entry name" value="GAF"/>
    <property type="match status" value="1"/>
</dbReference>
<dbReference type="SUPFAM" id="SSF55073">
    <property type="entry name" value="Nucleotide cyclase"/>
    <property type="match status" value="1"/>
</dbReference>
<name>A0ABT0T4R5_9GAMM</name>
<comment type="caution">
    <text evidence="9">The sequence shown here is derived from an EMBL/GenBank/DDBJ whole genome shotgun (WGS) entry which is preliminary data.</text>
</comment>
<dbReference type="InterPro" id="IPR043128">
    <property type="entry name" value="Rev_trsase/Diguanyl_cyclase"/>
</dbReference>
<evidence type="ECO:0000259" key="8">
    <source>
        <dbReference type="PROSITE" id="PS50887"/>
    </source>
</evidence>
<comment type="catalytic activity">
    <reaction evidence="6">
        <text>2 GTP = 3',3'-c-di-GMP + 2 diphosphate</text>
        <dbReference type="Rhea" id="RHEA:24898"/>
        <dbReference type="ChEBI" id="CHEBI:33019"/>
        <dbReference type="ChEBI" id="CHEBI:37565"/>
        <dbReference type="ChEBI" id="CHEBI:58805"/>
        <dbReference type="EC" id="2.7.7.65"/>
    </reaction>
</comment>
<dbReference type="Gene3D" id="3.30.450.270">
    <property type="match status" value="1"/>
</dbReference>
<gene>
    <name evidence="9" type="ORF">M8009_16070</name>
</gene>
<keyword evidence="10" id="KW-1185">Reference proteome</keyword>
<evidence type="ECO:0000313" key="9">
    <source>
        <dbReference type="EMBL" id="MCL7941807.1"/>
    </source>
</evidence>
<dbReference type="InterPro" id="IPR029016">
    <property type="entry name" value="GAF-like_dom_sf"/>
</dbReference>
<dbReference type="PRINTS" id="PR01033">
    <property type="entry name" value="PHYTOCHROME"/>
</dbReference>
<proteinExistence type="predicted"/>
<organism evidence="9 10">
    <name type="scientific">Halomonas gemina</name>
    <dbReference type="NCBI Taxonomy" id="2945105"/>
    <lineage>
        <taxon>Bacteria</taxon>
        <taxon>Pseudomonadati</taxon>
        <taxon>Pseudomonadota</taxon>
        <taxon>Gammaproteobacteria</taxon>
        <taxon>Oceanospirillales</taxon>
        <taxon>Halomonadaceae</taxon>
        <taxon>Halomonas</taxon>
    </lineage>
</organism>
<dbReference type="InterPro" id="IPR016132">
    <property type="entry name" value="Phyto_chromo_attachment"/>
</dbReference>
<dbReference type="InterPro" id="IPR001294">
    <property type="entry name" value="Phytochrome"/>
</dbReference>
<evidence type="ECO:0000259" key="7">
    <source>
        <dbReference type="PROSITE" id="PS50046"/>
    </source>
</evidence>
<dbReference type="SMART" id="SM00065">
    <property type="entry name" value="GAF"/>
    <property type="match status" value="1"/>
</dbReference>
<evidence type="ECO:0000256" key="2">
    <source>
        <dbReference type="ARBA" id="ARBA00022543"/>
    </source>
</evidence>
<dbReference type="InterPro" id="IPR013654">
    <property type="entry name" value="PAS_2"/>
</dbReference>
<dbReference type="CDD" id="cd01949">
    <property type="entry name" value="GGDEF"/>
    <property type="match status" value="1"/>
</dbReference>
<dbReference type="InterPro" id="IPR043150">
    <property type="entry name" value="Phytochrome_PHY_sf"/>
</dbReference>
<dbReference type="Pfam" id="PF00360">
    <property type="entry name" value="PHY"/>
    <property type="match status" value="1"/>
</dbReference>
<keyword evidence="9" id="KW-0548">Nucleotidyltransferase</keyword>
<dbReference type="SUPFAM" id="SSF55781">
    <property type="entry name" value="GAF domain-like"/>
    <property type="match status" value="2"/>
</dbReference>
<sequence length="693" mass="77121">MNASTRYSDAQIAAALEACAREPVHIPGAIQPAGCLISLDGALRQVRQVSANIEAFLGISVADALAGEPKGVLGTELMDLLDTALVRQDQPTCVLTARRDVQGERRRFHVVAYHSGDSIVVELEYLMCPDGHRLLEKVNDWLVEARQIDDIDTLFDALTRRVQELTGHERVMVYRFDEQWNGRVVAETRQPMAESFLDHHFPASDIPAQVRRLYDINRVRSIPDAAAEPVPLVPATDPHDSAPLDLSRGALRAVSPIHQEYLRNMGVGASLSIAMHDEGRLWGLLACHGLGPMPLEADLRDALCALAQIAMPRMMLLRTRTDTRLLHDIHDSNEILSDERGRLLGPDGLVQRHGAQWLELLDANGIALVTGKEISGMGALPDEENLVAMADWLSRHQRHDTPWHTQSLAMTPLAPWQEGDLCGLLAVALPTEPSHWLMLFRREQRHSRRWAGKPEDTPMIRDGQLVMTPRRSFAQWQDEVKGQSHAWRDIECRAAGDLTKNLAVLTSSHEIAQLNEKLHHANRKLKSLAYSDSLTGSWNRYRMEQAIDAALSAAERHGHPCAVLLFDVDHFKQFNDTHGHEAGDRVLVEITRALQATLRDTDTLGRWGGEEFLVLASHCEGQGAVHLAERLRRCVEDIDLAELGRVTISIGVASWHPGDTRKRLVARADEAMYRAKENGRNRVEQAAGSAAQA</sequence>
<keyword evidence="3" id="KW-0716">Sensory transduction</keyword>
<dbReference type="InterPro" id="IPR013515">
    <property type="entry name" value="Phytochrome_cen-reg"/>
</dbReference>
<dbReference type="NCBIfam" id="TIGR00254">
    <property type="entry name" value="GGDEF"/>
    <property type="match status" value="1"/>
</dbReference>
<protein>
    <recommendedName>
        <fullName evidence="1">diguanylate cyclase</fullName>
        <ecNumber evidence="1">2.7.7.65</ecNumber>
    </recommendedName>
</protein>
<dbReference type="SUPFAM" id="SSF55785">
    <property type="entry name" value="PYP-like sensor domain (PAS domain)"/>
    <property type="match status" value="1"/>
</dbReference>
<dbReference type="InterPro" id="IPR029787">
    <property type="entry name" value="Nucleotide_cyclase"/>
</dbReference>
<keyword evidence="4" id="KW-0157">Chromophore</keyword>
<dbReference type="PANTHER" id="PTHR45138">
    <property type="entry name" value="REGULATORY COMPONENTS OF SENSORY TRANSDUCTION SYSTEM"/>
    <property type="match status" value="1"/>
</dbReference>
<evidence type="ECO:0000256" key="6">
    <source>
        <dbReference type="ARBA" id="ARBA00034247"/>
    </source>
</evidence>
<dbReference type="Gene3D" id="3.30.450.20">
    <property type="entry name" value="PAS domain"/>
    <property type="match status" value="1"/>
</dbReference>
<reference evidence="9" key="1">
    <citation type="submission" date="2022-05" db="EMBL/GenBank/DDBJ databases">
        <title>Halomonas geminus sp. nov. and Halomonas llamarensis sp. nov. isolated from high-altitude salars of the Atacama Desert.</title>
        <authorList>
            <person name="Hintersatz C."/>
            <person name="Rojas L.A."/>
            <person name="Wei T.-S."/>
            <person name="Kutschke S."/>
            <person name="Lehmann F."/>
            <person name="Jain R."/>
            <person name="Pollmann K."/>
        </authorList>
    </citation>
    <scope>NUCLEOTIDE SEQUENCE</scope>
    <source>
        <strain evidence="9">ATCH28</strain>
    </source>
</reference>